<dbReference type="SUPFAM" id="SSF51905">
    <property type="entry name" value="FAD/NAD(P)-binding domain"/>
    <property type="match status" value="1"/>
</dbReference>
<evidence type="ECO:0000313" key="9">
    <source>
        <dbReference type="Proteomes" id="UP001172681"/>
    </source>
</evidence>
<evidence type="ECO:0000256" key="5">
    <source>
        <dbReference type="PIRSR" id="PIRSR601613-1"/>
    </source>
</evidence>
<dbReference type="EMBL" id="JAPDRN010000066">
    <property type="protein sequence ID" value="KAJ9630018.1"/>
    <property type="molecule type" value="Genomic_DNA"/>
</dbReference>
<comment type="cofactor">
    <cofactor evidence="1 6">
        <name>FAD</name>
        <dbReference type="ChEBI" id="CHEBI:57692"/>
    </cofactor>
</comment>
<dbReference type="Proteomes" id="UP001172681">
    <property type="component" value="Unassembled WGS sequence"/>
</dbReference>
<dbReference type="PANTHER" id="PTHR43563:SF1">
    <property type="entry name" value="AMINE OXIDASE [FLAVIN-CONTAINING] B"/>
    <property type="match status" value="1"/>
</dbReference>
<accession>A0AA39CVQ7</accession>
<feature type="binding site" evidence="5">
    <location>
        <position position="377"/>
    </location>
    <ligand>
        <name>substrate</name>
    </ligand>
</feature>
<dbReference type="AlphaFoldDB" id="A0AA39CVQ7"/>
<sequence length="493" mass="54250">MSKTRDGNHYVAQSKAWTTGVNSLAASATATSSTKTLEESYDMIVIGAGYAGLVAARDVAFAKKDVLLVEGRDRIGGRTFTYDFLGHKVELGGTWVHWAQPHVWSEMSRYGLTDGLAQSKAFSEPGEFSINYNNDENNTALLRDPRSTDAAMQRLVAAYFDVDGFGGRTIFPFPFKKMTNLEAIRKYDNLSTKGRLQQLVGFSREDIALLAVNLTAFGSIPPEEQSFLTTLHYYALADYDYDRLMTMMGRYKIAEGQSTLAANIFGEFTGDAVFSKAVQSVVSSPCKVVVSLRSGEKITAKHVICTVPINCLNDITFTPPLPPPMVKTQHRNWGGKVIVHLDKKIPSWWGLTAAPTPVDCLLVDKHSEHDGTFVVGFSPSDAHRTGGKVVEDPQIFTDKMLELCVPSTWDAHVTDLIWHDWNSDEISKGQWAAWSAGQLKELNSLLASANVSRELTLASADWADGWTGFIDGAIAEGRRAARRAVLKLDSPRL</sequence>
<dbReference type="InterPro" id="IPR050703">
    <property type="entry name" value="Flavin_MAO"/>
</dbReference>
<proteinExistence type="inferred from homology"/>
<dbReference type="InterPro" id="IPR001613">
    <property type="entry name" value="Flavin_amine_oxidase"/>
</dbReference>
<keyword evidence="6" id="KW-0285">Flavoprotein</keyword>
<comment type="similarity">
    <text evidence="2 6">Belongs to the flavin monoamine oxidase family.</text>
</comment>
<protein>
    <recommendedName>
        <fullName evidence="6">Amine oxidase</fullName>
        <ecNumber evidence="6">1.4.3.-</ecNumber>
    </recommendedName>
</protein>
<keyword evidence="6" id="KW-0274">FAD</keyword>
<dbReference type="InterPro" id="IPR036188">
    <property type="entry name" value="FAD/NAD-bd_sf"/>
</dbReference>
<evidence type="ECO:0000313" key="8">
    <source>
        <dbReference type="EMBL" id="KAJ9630018.1"/>
    </source>
</evidence>
<gene>
    <name evidence="8" type="ORF">H2204_008822</name>
</gene>
<evidence type="ECO:0000256" key="1">
    <source>
        <dbReference type="ARBA" id="ARBA00001974"/>
    </source>
</evidence>
<evidence type="ECO:0000259" key="7">
    <source>
        <dbReference type="Pfam" id="PF01593"/>
    </source>
</evidence>
<dbReference type="PRINTS" id="PR00757">
    <property type="entry name" value="AMINEOXDASEF"/>
</dbReference>
<evidence type="ECO:0000256" key="6">
    <source>
        <dbReference type="RuleBase" id="RU362067"/>
    </source>
</evidence>
<comment type="catalytic activity">
    <reaction evidence="4">
        <text>a secondary aliphatic amine + O2 + H2O = a primary amine + an aldehyde + H2O2</text>
        <dbReference type="Rhea" id="RHEA:26414"/>
        <dbReference type="ChEBI" id="CHEBI:15377"/>
        <dbReference type="ChEBI" id="CHEBI:15379"/>
        <dbReference type="ChEBI" id="CHEBI:16240"/>
        <dbReference type="ChEBI" id="CHEBI:17478"/>
        <dbReference type="ChEBI" id="CHEBI:58855"/>
        <dbReference type="ChEBI" id="CHEBI:65296"/>
        <dbReference type="EC" id="1.4.3.4"/>
    </reaction>
</comment>
<reference evidence="8" key="1">
    <citation type="submission" date="2022-10" db="EMBL/GenBank/DDBJ databases">
        <title>Culturing micro-colonial fungi from biological soil crusts in the Mojave desert and describing Neophaeococcomyces mojavensis, and introducing the new genera and species Taxawa tesnikishii.</title>
        <authorList>
            <person name="Kurbessoian T."/>
            <person name="Stajich J.E."/>
        </authorList>
    </citation>
    <scope>NUCLEOTIDE SEQUENCE</scope>
    <source>
        <strain evidence="8">TK_35</strain>
    </source>
</reference>
<keyword evidence="9" id="KW-1185">Reference proteome</keyword>
<comment type="caution">
    <text evidence="8">The sequence shown here is derived from an EMBL/GenBank/DDBJ whole genome shotgun (WGS) entry which is preliminary data.</text>
</comment>
<dbReference type="InterPro" id="IPR002937">
    <property type="entry name" value="Amino_oxidase"/>
</dbReference>
<feature type="binding site" evidence="5">
    <location>
        <position position="278"/>
    </location>
    <ligand>
        <name>FAD</name>
        <dbReference type="ChEBI" id="CHEBI:57692"/>
    </ligand>
</feature>
<dbReference type="PANTHER" id="PTHR43563">
    <property type="entry name" value="AMINE OXIDASE"/>
    <property type="match status" value="1"/>
</dbReference>
<evidence type="ECO:0000256" key="4">
    <source>
        <dbReference type="ARBA" id="ARBA00048448"/>
    </source>
</evidence>
<dbReference type="Pfam" id="PF01593">
    <property type="entry name" value="Amino_oxidase"/>
    <property type="match status" value="1"/>
</dbReference>
<evidence type="ECO:0000256" key="3">
    <source>
        <dbReference type="ARBA" id="ARBA00023002"/>
    </source>
</evidence>
<evidence type="ECO:0000256" key="2">
    <source>
        <dbReference type="ARBA" id="ARBA00005995"/>
    </source>
</evidence>
<keyword evidence="3 6" id="KW-0560">Oxidoreductase</keyword>
<dbReference type="EC" id="1.4.3.-" evidence="6"/>
<feature type="domain" description="Amine oxidase" evidence="7">
    <location>
        <begin position="51"/>
        <end position="484"/>
    </location>
</feature>
<dbReference type="GO" id="GO:0097621">
    <property type="term" value="F:monoamine oxidase activity"/>
    <property type="evidence" value="ECO:0007669"/>
    <property type="project" value="UniProtKB-EC"/>
</dbReference>
<dbReference type="Gene3D" id="3.50.50.60">
    <property type="entry name" value="FAD/NAD(P)-binding domain"/>
    <property type="match status" value="3"/>
</dbReference>
<organism evidence="8 9">
    <name type="scientific">Knufia peltigerae</name>
    <dbReference type="NCBI Taxonomy" id="1002370"/>
    <lineage>
        <taxon>Eukaryota</taxon>
        <taxon>Fungi</taxon>
        <taxon>Dikarya</taxon>
        <taxon>Ascomycota</taxon>
        <taxon>Pezizomycotina</taxon>
        <taxon>Eurotiomycetes</taxon>
        <taxon>Chaetothyriomycetidae</taxon>
        <taxon>Chaetothyriales</taxon>
        <taxon>Trichomeriaceae</taxon>
        <taxon>Knufia</taxon>
    </lineage>
</organism>
<name>A0AA39CVQ7_9EURO</name>